<feature type="signal peptide" evidence="1">
    <location>
        <begin position="1"/>
        <end position="16"/>
    </location>
</feature>
<dbReference type="OrthoDB" id="7739810at2759"/>
<evidence type="ECO:0000313" key="2">
    <source>
        <dbReference type="EMBL" id="EDW01439.1"/>
    </source>
</evidence>
<dbReference type="HOGENOM" id="CLU_900983_0_0_1"/>
<keyword evidence="3" id="KW-1185">Reference proteome</keyword>
<accession>B4J9F8</accession>
<dbReference type="InParanoid" id="B4J9F8"/>
<organism evidence="3">
    <name type="scientific">Drosophila grimshawi</name>
    <name type="common">Hawaiian fruit fly</name>
    <name type="synonym">Idiomyia grimshawi</name>
    <dbReference type="NCBI Taxonomy" id="7222"/>
    <lineage>
        <taxon>Eukaryota</taxon>
        <taxon>Metazoa</taxon>
        <taxon>Ecdysozoa</taxon>
        <taxon>Arthropoda</taxon>
        <taxon>Hexapoda</taxon>
        <taxon>Insecta</taxon>
        <taxon>Pterygota</taxon>
        <taxon>Neoptera</taxon>
        <taxon>Endopterygota</taxon>
        <taxon>Diptera</taxon>
        <taxon>Brachycera</taxon>
        <taxon>Muscomorpha</taxon>
        <taxon>Ephydroidea</taxon>
        <taxon>Drosophilidae</taxon>
        <taxon>Drosophila</taxon>
        <taxon>Hawaiian Drosophila</taxon>
    </lineage>
</organism>
<gene>
    <name evidence="2" type="primary">Dgri\GH21442</name>
    <name evidence="2" type="ORF">Dgri_GH21442</name>
</gene>
<keyword evidence="1" id="KW-0732">Signal</keyword>
<dbReference type="STRING" id="7222.B4J9F8"/>
<dbReference type="AlphaFoldDB" id="B4J9F8"/>
<dbReference type="Proteomes" id="UP000001070">
    <property type="component" value="Unassembled WGS sequence"/>
</dbReference>
<evidence type="ECO:0000313" key="3">
    <source>
        <dbReference type="Proteomes" id="UP000001070"/>
    </source>
</evidence>
<dbReference type="OMA" id="LELDYHG"/>
<dbReference type="EMBL" id="CH916367">
    <property type="protein sequence ID" value="EDW01439.1"/>
    <property type="molecule type" value="Genomic_DNA"/>
</dbReference>
<sequence>MEVLCKLLVLCALVFSANIFTTAESTNSNGVRNELILKNLLFDGITGGLKIPELNELKNLNECAAIYNIKIIERVIIASSKLRQCANVKEFELLTFLQQQSSSAVKTAFQQKMTACSKHECFADLIMDLFNAVHPMLRRVWQIKRCVIHEIKNAALEVEKSNDACRIAFLRLEYVNSKLELDNSSPTNLELDNSKLELLEYVNSKLELDGDPIMELDNSSPTNLELDNSKLELLEYVNSKLELDGDPIMELDNSSPTNLELDNSKLELLELDDPQLEYVNSKLELDDPQLEYVNSKLESEHPELESDYS</sequence>
<proteinExistence type="predicted"/>
<dbReference type="eggNOG" id="ENOG502SAPK">
    <property type="taxonomic scope" value="Eukaryota"/>
</dbReference>
<evidence type="ECO:0000256" key="1">
    <source>
        <dbReference type="SAM" id="SignalP"/>
    </source>
</evidence>
<protein>
    <submittedName>
        <fullName evidence="2">GH21442</fullName>
    </submittedName>
</protein>
<feature type="chain" id="PRO_5002811686" evidence="1">
    <location>
        <begin position="17"/>
        <end position="309"/>
    </location>
</feature>
<name>B4J9F8_DROGR</name>
<reference evidence="2 3" key="1">
    <citation type="journal article" date="2007" name="Nature">
        <title>Evolution of genes and genomes on the Drosophila phylogeny.</title>
        <authorList>
            <consortium name="Drosophila 12 Genomes Consortium"/>
            <person name="Clark A.G."/>
            <person name="Eisen M.B."/>
            <person name="Smith D.R."/>
            <person name="Bergman C.M."/>
            <person name="Oliver B."/>
            <person name="Markow T.A."/>
            <person name="Kaufman T.C."/>
            <person name="Kellis M."/>
            <person name="Gelbart W."/>
            <person name="Iyer V.N."/>
            <person name="Pollard D.A."/>
            <person name="Sackton T.B."/>
            <person name="Larracuente A.M."/>
            <person name="Singh N.D."/>
            <person name="Abad J.P."/>
            <person name="Abt D.N."/>
            <person name="Adryan B."/>
            <person name="Aguade M."/>
            <person name="Akashi H."/>
            <person name="Anderson W.W."/>
            <person name="Aquadro C.F."/>
            <person name="Ardell D.H."/>
            <person name="Arguello R."/>
            <person name="Artieri C.G."/>
            <person name="Barbash D.A."/>
            <person name="Barker D."/>
            <person name="Barsanti P."/>
            <person name="Batterham P."/>
            <person name="Batzoglou S."/>
            <person name="Begun D."/>
            <person name="Bhutkar A."/>
            <person name="Blanco E."/>
            <person name="Bosak S.A."/>
            <person name="Bradley R.K."/>
            <person name="Brand A.D."/>
            <person name="Brent M.R."/>
            <person name="Brooks A.N."/>
            <person name="Brown R.H."/>
            <person name="Butlin R.K."/>
            <person name="Caggese C."/>
            <person name="Calvi B.R."/>
            <person name="Bernardo de Carvalho A."/>
            <person name="Caspi A."/>
            <person name="Castrezana S."/>
            <person name="Celniker S.E."/>
            <person name="Chang J.L."/>
            <person name="Chapple C."/>
            <person name="Chatterji S."/>
            <person name="Chinwalla A."/>
            <person name="Civetta A."/>
            <person name="Clifton S.W."/>
            <person name="Comeron J.M."/>
            <person name="Costello J.C."/>
            <person name="Coyne J.A."/>
            <person name="Daub J."/>
            <person name="David R.G."/>
            <person name="Delcher A.L."/>
            <person name="Delehaunty K."/>
            <person name="Do C.B."/>
            <person name="Ebling H."/>
            <person name="Edwards K."/>
            <person name="Eickbush T."/>
            <person name="Evans J.D."/>
            <person name="Filipski A."/>
            <person name="Findeiss S."/>
            <person name="Freyhult E."/>
            <person name="Fulton L."/>
            <person name="Fulton R."/>
            <person name="Garcia A.C."/>
            <person name="Gardiner A."/>
            <person name="Garfield D.A."/>
            <person name="Garvin B.E."/>
            <person name="Gibson G."/>
            <person name="Gilbert D."/>
            <person name="Gnerre S."/>
            <person name="Godfrey J."/>
            <person name="Good R."/>
            <person name="Gotea V."/>
            <person name="Gravely B."/>
            <person name="Greenberg A.J."/>
            <person name="Griffiths-Jones S."/>
            <person name="Gross S."/>
            <person name="Guigo R."/>
            <person name="Gustafson E.A."/>
            <person name="Haerty W."/>
            <person name="Hahn M.W."/>
            <person name="Halligan D.L."/>
            <person name="Halpern A.L."/>
            <person name="Halter G.M."/>
            <person name="Han M.V."/>
            <person name="Heger A."/>
            <person name="Hillier L."/>
            <person name="Hinrichs A.S."/>
            <person name="Holmes I."/>
            <person name="Hoskins R.A."/>
            <person name="Hubisz M.J."/>
            <person name="Hultmark D."/>
            <person name="Huntley M.A."/>
            <person name="Jaffe D.B."/>
            <person name="Jagadeeshan S."/>
            <person name="Jeck W.R."/>
            <person name="Johnson J."/>
            <person name="Jones C.D."/>
            <person name="Jordan W.C."/>
            <person name="Karpen G.H."/>
            <person name="Kataoka E."/>
            <person name="Keightley P.D."/>
            <person name="Kheradpour P."/>
            <person name="Kirkness E.F."/>
            <person name="Koerich L.B."/>
            <person name="Kristiansen K."/>
            <person name="Kudrna D."/>
            <person name="Kulathinal R.J."/>
            <person name="Kumar S."/>
            <person name="Kwok R."/>
            <person name="Lander E."/>
            <person name="Langley C.H."/>
            <person name="Lapoint R."/>
            <person name="Lazzaro B.P."/>
            <person name="Lee S.J."/>
            <person name="Levesque L."/>
            <person name="Li R."/>
            <person name="Lin C.F."/>
            <person name="Lin M.F."/>
            <person name="Lindblad-Toh K."/>
            <person name="Llopart A."/>
            <person name="Long M."/>
            <person name="Low L."/>
            <person name="Lozovsky E."/>
            <person name="Lu J."/>
            <person name="Luo M."/>
            <person name="Machado C.A."/>
            <person name="Makalowski W."/>
            <person name="Marzo M."/>
            <person name="Matsuda M."/>
            <person name="Matzkin L."/>
            <person name="McAllister B."/>
            <person name="McBride C.S."/>
            <person name="McKernan B."/>
            <person name="McKernan K."/>
            <person name="Mendez-Lago M."/>
            <person name="Minx P."/>
            <person name="Mollenhauer M.U."/>
            <person name="Montooth K."/>
            <person name="Mount S.M."/>
            <person name="Mu X."/>
            <person name="Myers E."/>
            <person name="Negre B."/>
            <person name="Newfeld S."/>
            <person name="Nielsen R."/>
            <person name="Noor M.A."/>
            <person name="O'Grady P."/>
            <person name="Pachter L."/>
            <person name="Papaceit M."/>
            <person name="Parisi M.J."/>
            <person name="Parisi M."/>
            <person name="Parts L."/>
            <person name="Pedersen J.S."/>
            <person name="Pesole G."/>
            <person name="Phillippy A.M."/>
            <person name="Ponting C.P."/>
            <person name="Pop M."/>
            <person name="Porcelli D."/>
            <person name="Powell J.R."/>
            <person name="Prohaska S."/>
            <person name="Pruitt K."/>
            <person name="Puig M."/>
            <person name="Quesneville H."/>
            <person name="Ram K.R."/>
            <person name="Rand D."/>
            <person name="Rasmussen M.D."/>
            <person name="Reed L.K."/>
            <person name="Reenan R."/>
            <person name="Reily A."/>
            <person name="Remington K.A."/>
            <person name="Rieger T.T."/>
            <person name="Ritchie M.G."/>
            <person name="Robin C."/>
            <person name="Rogers Y.H."/>
            <person name="Rohde C."/>
            <person name="Rozas J."/>
            <person name="Rubenfield M.J."/>
            <person name="Ruiz A."/>
            <person name="Russo S."/>
            <person name="Salzberg S.L."/>
            <person name="Sanchez-Gracia A."/>
            <person name="Saranga D.J."/>
            <person name="Sato H."/>
            <person name="Schaeffer S.W."/>
            <person name="Schatz M.C."/>
            <person name="Schlenke T."/>
            <person name="Schwartz R."/>
            <person name="Segarra C."/>
            <person name="Singh R.S."/>
            <person name="Sirot L."/>
            <person name="Sirota M."/>
            <person name="Sisneros N.B."/>
            <person name="Smith C.D."/>
            <person name="Smith T.F."/>
            <person name="Spieth J."/>
            <person name="Stage D.E."/>
            <person name="Stark A."/>
            <person name="Stephan W."/>
            <person name="Strausberg R.L."/>
            <person name="Strempel S."/>
            <person name="Sturgill D."/>
            <person name="Sutton G."/>
            <person name="Sutton G.G."/>
            <person name="Tao W."/>
            <person name="Teichmann S."/>
            <person name="Tobari Y.N."/>
            <person name="Tomimura Y."/>
            <person name="Tsolas J.M."/>
            <person name="Valente V.L."/>
            <person name="Venter E."/>
            <person name="Venter J.C."/>
            <person name="Vicario S."/>
            <person name="Vieira F.G."/>
            <person name="Vilella A.J."/>
            <person name="Villasante A."/>
            <person name="Walenz B."/>
            <person name="Wang J."/>
            <person name="Wasserman M."/>
            <person name="Watts T."/>
            <person name="Wilson D."/>
            <person name="Wilson R.K."/>
            <person name="Wing R.A."/>
            <person name="Wolfner M.F."/>
            <person name="Wong A."/>
            <person name="Wong G.K."/>
            <person name="Wu C.I."/>
            <person name="Wu G."/>
            <person name="Yamamoto D."/>
            <person name="Yang H.P."/>
            <person name="Yang S.P."/>
            <person name="Yorke J.A."/>
            <person name="Yoshida K."/>
            <person name="Zdobnov E."/>
            <person name="Zhang P."/>
            <person name="Zhang Y."/>
            <person name="Zimin A.V."/>
            <person name="Baldwin J."/>
            <person name="Abdouelleil A."/>
            <person name="Abdulkadir J."/>
            <person name="Abebe A."/>
            <person name="Abera B."/>
            <person name="Abreu J."/>
            <person name="Acer S.C."/>
            <person name="Aftuck L."/>
            <person name="Alexander A."/>
            <person name="An P."/>
            <person name="Anderson E."/>
            <person name="Anderson S."/>
            <person name="Arachi H."/>
            <person name="Azer M."/>
            <person name="Bachantsang P."/>
            <person name="Barry A."/>
            <person name="Bayul T."/>
            <person name="Berlin A."/>
            <person name="Bessette D."/>
            <person name="Bloom T."/>
            <person name="Blye J."/>
            <person name="Boguslavskiy L."/>
            <person name="Bonnet C."/>
            <person name="Boukhgalter B."/>
            <person name="Bourzgui I."/>
            <person name="Brown A."/>
            <person name="Cahill P."/>
            <person name="Channer S."/>
            <person name="Cheshatsang Y."/>
            <person name="Chuda L."/>
            <person name="Citroen M."/>
            <person name="Collymore A."/>
            <person name="Cooke P."/>
            <person name="Costello M."/>
            <person name="D'Aco K."/>
            <person name="Daza R."/>
            <person name="De Haan G."/>
            <person name="DeGray S."/>
            <person name="DeMaso C."/>
            <person name="Dhargay N."/>
            <person name="Dooley K."/>
            <person name="Dooley E."/>
            <person name="Doricent M."/>
            <person name="Dorje P."/>
            <person name="Dorjee K."/>
            <person name="Dupes A."/>
            <person name="Elong R."/>
            <person name="Falk J."/>
            <person name="Farina A."/>
            <person name="Faro S."/>
            <person name="Ferguson D."/>
            <person name="Fisher S."/>
            <person name="Foley C.D."/>
            <person name="Franke A."/>
            <person name="Friedrich D."/>
            <person name="Gadbois L."/>
            <person name="Gearin G."/>
            <person name="Gearin C.R."/>
            <person name="Giannoukos G."/>
            <person name="Goode T."/>
            <person name="Graham J."/>
            <person name="Grandbois E."/>
            <person name="Grewal S."/>
            <person name="Gyaltsen K."/>
            <person name="Hafez N."/>
            <person name="Hagos B."/>
            <person name="Hall J."/>
            <person name="Henson C."/>
            <person name="Hollinger A."/>
            <person name="Honan T."/>
            <person name="Huard M.D."/>
            <person name="Hughes L."/>
            <person name="Hurhula B."/>
            <person name="Husby M.E."/>
            <person name="Kamat A."/>
            <person name="Kanga B."/>
            <person name="Kashin S."/>
            <person name="Khazanovich D."/>
            <person name="Kisner P."/>
            <person name="Lance K."/>
            <person name="Lara M."/>
            <person name="Lee W."/>
            <person name="Lennon N."/>
            <person name="Letendre F."/>
            <person name="LeVine R."/>
            <person name="Lipovsky A."/>
            <person name="Liu X."/>
            <person name="Liu J."/>
            <person name="Liu S."/>
            <person name="Lokyitsang T."/>
            <person name="Lokyitsang Y."/>
            <person name="Lubonja R."/>
            <person name="Lui A."/>
            <person name="MacDonald P."/>
            <person name="Magnisalis V."/>
            <person name="Maru K."/>
            <person name="Matthews C."/>
            <person name="McCusker W."/>
            <person name="McDonough S."/>
            <person name="Mehta T."/>
            <person name="Meldrim J."/>
            <person name="Meneus L."/>
            <person name="Mihai O."/>
            <person name="Mihalev A."/>
            <person name="Mihova T."/>
            <person name="Mittelman R."/>
            <person name="Mlenga V."/>
            <person name="Montmayeur A."/>
            <person name="Mulrain L."/>
            <person name="Navidi A."/>
            <person name="Naylor J."/>
            <person name="Negash T."/>
            <person name="Nguyen T."/>
            <person name="Nguyen N."/>
            <person name="Nicol R."/>
            <person name="Norbu C."/>
            <person name="Norbu N."/>
            <person name="Novod N."/>
            <person name="O'Neill B."/>
            <person name="Osman S."/>
            <person name="Markiewicz E."/>
            <person name="Oyono O.L."/>
            <person name="Patti C."/>
            <person name="Phunkhang P."/>
            <person name="Pierre F."/>
            <person name="Priest M."/>
            <person name="Raghuraman S."/>
            <person name="Rege F."/>
            <person name="Reyes R."/>
            <person name="Rise C."/>
            <person name="Rogov P."/>
            <person name="Ross K."/>
            <person name="Ryan E."/>
            <person name="Settipalli S."/>
            <person name="Shea T."/>
            <person name="Sherpa N."/>
            <person name="Shi L."/>
            <person name="Shih D."/>
            <person name="Sparrow T."/>
            <person name="Spaulding J."/>
            <person name="Stalker J."/>
            <person name="Stange-Thomann N."/>
            <person name="Stavropoulos S."/>
            <person name="Stone C."/>
            <person name="Strader C."/>
            <person name="Tesfaye S."/>
            <person name="Thomson T."/>
            <person name="Thoulutsang Y."/>
            <person name="Thoulutsang D."/>
            <person name="Topham K."/>
            <person name="Topping I."/>
            <person name="Tsamla T."/>
            <person name="Vassiliev H."/>
            <person name="Vo A."/>
            <person name="Wangchuk T."/>
            <person name="Wangdi T."/>
            <person name="Weiand M."/>
            <person name="Wilkinson J."/>
            <person name="Wilson A."/>
            <person name="Yadav S."/>
            <person name="Young G."/>
            <person name="Yu Q."/>
            <person name="Zembek L."/>
            <person name="Zhong D."/>
            <person name="Zimmer A."/>
            <person name="Zwirko Z."/>
            <person name="Jaffe D.B."/>
            <person name="Alvarez P."/>
            <person name="Brockman W."/>
            <person name="Butler J."/>
            <person name="Chin C."/>
            <person name="Gnerre S."/>
            <person name="Grabherr M."/>
            <person name="Kleber M."/>
            <person name="Mauceli E."/>
            <person name="MacCallum I."/>
        </authorList>
    </citation>
    <scope>NUCLEOTIDE SEQUENCE [LARGE SCALE GENOMIC DNA]</scope>
    <source>
        <strain evidence="3">Tucson 15287-2541.00</strain>
    </source>
</reference>